<keyword evidence="1" id="KW-0812">Transmembrane</keyword>
<evidence type="ECO:0000313" key="2">
    <source>
        <dbReference type="EMBL" id="NYG56672.1"/>
    </source>
</evidence>
<keyword evidence="1" id="KW-1133">Transmembrane helix</keyword>
<dbReference type="AlphaFoldDB" id="A0A7Y9RXS2"/>
<keyword evidence="1" id="KW-0472">Membrane</keyword>
<evidence type="ECO:0000313" key="3">
    <source>
        <dbReference type="Proteomes" id="UP000544110"/>
    </source>
</evidence>
<dbReference type="RefSeq" id="WP_179518890.1">
    <property type="nucleotide sequence ID" value="NZ_JACCAC010000001.1"/>
</dbReference>
<reference evidence="2 3" key="1">
    <citation type="submission" date="2020-07" db="EMBL/GenBank/DDBJ databases">
        <title>Sequencing the genomes of 1000 actinobacteria strains.</title>
        <authorList>
            <person name="Klenk H.-P."/>
        </authorList>
    </citation>
    <scope>NUCLEOTIDE SEQUENCE [LARGE SCALE GENOMIC DNA]</scope>
    <source>
        <strain evidence="2 3">DSM 24552</strain>
    </source>
</reference>
<accession>A0A7Y9RXS2</accession>
<evidence type="ECO:0008006" key="4">
    <source>
        <dbReference type="Google" id="ProtNLM"/>
    </source>
</evidence>
<sequence>MAGPAPAGGVGAPAAATRASAPGWRDPRLWVGVVLVAGCVLLGARVVGGADRTVQVWATAVDLGAGDTLAPDDLVARRVRFAEEAELARYLRADEPLPADLGVLRPVGAGELLPRAALGDTSTAGVVEVPLSVAPGAVPASVVQGSVVDVYVAGVGTEPGAPARLVLDDVVVVDAPAVSEGFGSTGERQVVLAVGEDQADQLARALGAAAGGAVTITRQG</sequence>
<feature type="transmembrane region" description="Helical" evidence="1">
    <location>
        <begin position="29"/>
        <end position="47"/>
    </location>
</feature>
<organism evidence="2 3">
    <name type="scientific">Nocardioides perillae</name>
    <dbReference type="NCBI Taxonomy" id="1119534"/>
    <lineage>
        <taxon>Bacteria</taxon>
        <taxon>Bacillati</taxon>
        <taxon>Actinomycetota</taxon>
        <taxon>Actinomycetes</taxon>
        <taxon>Propionibacteriales</taxon>
        <taxon>Nocardioidaceae</taxon>
        <taxon>Nocardioides</taxon>
    </lineage>
</organism>
<proteinExistence type="predicted"/>
<comment type="caution">
    <text evidence="2">The sequence shown here is derived from an EMBL/GenBank/DDBJ whole genome shotgun (WGS) entry which is preliminary data.</text>
</comment>
<dbReference type="EMBL" id="JACCAC010000001">
    <property type="protein sequence ID" value="NYG56672.1"/>
    <property type="molecule type" value="Genomic_DNA"/>
</dbReference>
<gene>
    <name evidence="2" type="ORF">BJ989_002976</name>
</gene>
<name>A0A7Y9RXS2_9ACTN</name>
<keyword evidence="3" id="KW-1185">Reference proteome</keyword>
<evidence type="ECO:0000256" key="1">
    <source>
        <dbReference type="SAM" id="Phobius"/>
    </source>
</evidence>
<protein>
    <recommendedName>
        <fullName evidence="4">SAF domain-containing protein</fullName>
    </recommendedName>
</protein>
<dbReference type="Proteomes" id="UP000544110">
    <property type="component" value="Unassembled WGS sequence"/>
</dbReference>